<sequence>MKRKLTMFFAALGMSVLGSGVTAQSVNVTLSGGNPSGLWSLLGAGVDRAVKASDPRGVVTYQATGGGFANIALLQANRTDLGLAHDAEIKLALEGAEPFRGPVENLQAIGYMYNWAPMHFFLRKSIADEYGIDSLDDLASSGASIRVGNNNAGNVTANITSFMLDAAGFDEETIRANGGTMVRGGSAQQADLMADGRIDMVTNGIFVGHSSFLSVDRNTEVVVLQVPQDVIDQTNERFGTTPFEIPAGSYSNQPEAVQTLALGALLITSDALDEESGYTIAKDIVENMDEVRSVHSSMKELTPELLVSQTTLPFHPGAQRAYTELGLLE</sequence>
<dbReference type="AlphaFoldDB" id="A0A0B5E3S2"/>
<dbReference type="Pfam" id="PF16868">
    <property type="entry name" value="NMT1_3"/>
    <property type="match status" value="1"/>
</dbReference>
<feature type="chain" id="PRO_5002101870" evidence="1">
    <location>
        <begin position="24"/>
        <end position="329"/>
    </location>
</feature>
<protein>
    <submittedName>
        <fullName evidence="2">Putative periplasmic binding protein</fullName>
    </submittedName>
</protein>
<dbReference type="KEGG" id="cid:P73_2986"/>
<dbReference type="RefSeq" id="WP_043870198.1">
    <property type="nucleotide sequence ID" value="NZ_CP004393.1"/>
</dbReference>
<evidence type="ECO:0000313" key="2">
    <source>
        <dbReference type="EMBL" id="AJE47701.1"/>
    </source>
</evidence>
<reference evidence="2 3" key="1">
    <citation type="journal article" date="2014" name="Int. J. Syst. Evol. Microbiol.">
        <title>Celeribacter indicus sp. nov., a polycyclic aromatic hydrocarbon-degrading bacterium from deep-sea sediment and reclassification of Huaishuia halophila as Celeribacter halophilus comb. nov.</title>
        <authorList>
            <person name="Lai Q."/>
            <person name="Cao J."/>
            <person name="Yuan J."/>
            <person name="Li F."/>
            <person name="Shao Z."/>
        </authorList>
    </citation>
    <scope>NUCLEOTIDE SEQUENCE [LARGE SCALE GENOMIC DNA]</scope>
    <source>
        <strain evidence="2">P73</strain>
    </source>
</reference>
<dbReference type="Proteomes" id="UP000031521">
    <property type="component" value="Chromosome"/>
</dbReference>
<dbReference type="PANTHER" id="PTHR42941:SF1">
    <property type="entry name" value="SLL1037 PROTEIN"/>
    <property type="match status" value="1"/>
</dbReference>
<dbReference type="SUPFAM" id="SSF53850">
    <property type="entry name" value="Periplasmic binding protein-like II"/>
    <property type="match status" value="1"/>
</dbReference>
<dbReference type="OrthoDB" id="9776669at2"/>
<dbReference type="STRING" id="1208324.P73_2986"/>
<keyword evidence="3" id="KW-1185">Reference proteome</keyword>
<keyword evidence="1" id="KW-0732">Signal</keyword>
<dbReference type="EMBL" id="CP004393">
    <property type="protein sequence ID" value="AJE47701.1"/>
    <property type="molecule type" value="Genomic_DNA"/>
</dbReference>
<proteinExistence type="predicted"/>
<dbReference type="HOGENOM" id="CLU_033215_4_0_5"/>
<evidence type="ECO:0000313" key="3">
    <source>
        <dbReference type="Proteomes" id="UP000031521"/>
    </source>
</evidence>
<gene>
    <name evidence="2" type="ORF">P73_2986</name>
</gene>
<evidence type="ECO:0000256" key="1">
    <source>
        <dbReference type="SAM" id="SignalP"/>
    </source>
</evidence>
<dbReference type="NCBIfam" id="TIGR02122">
    <property type="entry name" value="TRAP_TAXI"/>
    <property type="match status" value="1"/>
</dbReference>
<organism evidence="2 3">
    <name type="scientific">Celeribacter indicus</name>
    <dbReference type="NCBI Taxonomy" id="1208324"/>
    <lineage>
        <taxon>Bacteria</taxon>
        <taxon>Pseudomonadati</taxon>
        <taxon>Pseudomonadota</taxon>
        <taxon>Alphaproteobacteria</taxon>
        <taxon>Rhodobacterales</taxon>
        <taxon>Roseobacteraceae</taxon>
        <taxon>Celeribacter</taxon>
    </lineage>
</organism>
<dbReference type="Gene3D" id="3.40.190.10">
    <property type="entry name" value="Periplasmic binding protein-like II"/>
    <property type="match status" value="2"/>
</dbReference>
<dbReference type="PANTHER" id="PTHR42941">
    <property type="entry name" value="SLL1037 PROTEIN"/>
    <property type="match status" value="1"/>
</dbReference>
<dbReference type="InterPro" id="IPR011852">
    <property type="entry name" value="TRAP_TAXI"/>
</dbReference>
<accession>A0A0B5E3S2</accession>
<name>A0A0B5E3S2_9RHOB</name>
<feature type="signal peptide" evidence="1">
    <location>
        <begin position="1"/>
        <end position="23"/>
    </location>
</feature>